<dbReference type="Proteomes" id="UP000789396">
    <property type="component" value="Unassembled WGS sequence"/>
</dbReference>
<comment type="caution">
    <text evidence="1">The sequence shown here is derived from an EMBL/GenBank/DDBJ whole genome shotgun (WGS) entry which is preliminary data.</text>
</comment>
<name>A0A9N9J7T2_9GLOM</name>
<reference evidence="1" key="1">
    <citation type="submission" date="2021-06" db="EMBL/GenBank/DDBJ databases">
        <authorList>
            <person name="Kallberg Y."/>
            <person name="Tangrot J."/>
            <person name="Rosling A."/>
        </authorList>
    </citation>
    <scope>NUCLEOTIDE SEQUENCE</scope>
    <source>
        <strain evidence="1">IN212</strain>
    </source>
</reference>
<dbReference type="OrthoDB" id="2390776at2759"/>
<dbReference type="AlphaFoldDB" id="A0A9N9J7T2"/>
<evidence type="ECO:0000313" key="1">
    <source>
        <dbReference type="EMBL" id="CAG8766955.1"/>
    </source>
</evidence>
<gene>
    <name evidence="1" type="ORF">RFULGI_LOCUS14769</name>
</gene>
<evidence type="ECO:0000313" key="2">
    <source>
        <dbReference type="Proteomes" id="UP000789396"/>
    </source>
</evidence>
<accession>A0A9N9J7T2</accession>
<feature type="non-terminal residue" evidence="1">
    <location>
        <position position="1"/>
    </location>
</feature>
<protein>
    <submittedName>
        <fullName evidence="1">8998_t:CDS:1</fullName>
    </submittedName>
</protein>
<sequence length="162" mass="18590">LIFKKARKLKWEYPIESENTITSGSTHAEDTDNEQCVNQWEFECQIPEWLKRIHKHCEGLVTTTDTSNLELLSQVAENPLLWRIVDACDPKLTEIITEQEFLGLKTVAKTVLRYGTYGALITIREILSTSNETEDENPFLVFPTTEIATADYVIQEDFEHPG</sequence>
<proteinExistence type="predicted"/>
<organism evidence="1 2">
    <name type="scientific">Racocetra fulgida</name>
    <dbReference type="NCBI Taxonomy" id="60492"/>
    <lineage>
        <taxon>Eukaryota</taxon>
        <taxon>Fungi</taxon>
        <taxon>Fungi incertae sedis</taxon>
        <taxon>Mucoromycota</taxon>
        <taxon>Glomeromycotina</taxon>
        <taxon>Glomeromycetes</taxon>
        <taxon>Diversisporales</taxon>
        <taxon>Gigasporaceae</taxon>
        <taxon>Racocetra</taxon>
    </lineage>
</organism>
<dbReference type="EMBL" id="CAJVPZ010044106">
    <property type="protein sequence ID" value="CAG8766955.1"/>
    <property type="molecule type" value="Genomic_DNA"/>
</dbReference>
<keyword evidence="2" id="KW-1185">Reference proteome</keyword>
<feature type="non-terminal residue" evidence="1">
    <location>
        <position position="162"/>
    </location>
</feature>